<dbReference type="Gene3D" id="2.160.20.70">
    <property type="match status" value="1"/>
</dbReference>
<evidence type="ECO:0000259" key="2">
    <source>
        <dbReference type="PROSITE" id="PS51329"/>
    </source>
</evidence>
<dbReference type="EMBL" id="JAKROA010000003">
    <property type="protein sequence ID" value="KAL5109484.1"/>
    <property type="molecule type" value="Genomic_DNA"/>
</dbReference>
<evidence type="ECO:0000313" key="3">
    <source>
        <dbReference type="EMBL" id="KAL5109484.1"/>
    </source>
</evidence>
<proteinExistence type="inferred from homology"/>
<keyword evidence="4" id="KW-1185">Reference proteome</keyword>
<sequence length="574" mass="63543">MEYIYKKPISIWPRSEVFSFGVFQMQPNPRITVNNTSEQYQLQFISDCLLEILELLSDSDPAGSGFSSTGNGDKCIHCCALDALSFIFEGTVDRMSSIKSIRDILFDPLCISHVGYDKLTKTFSMRCLHSWIRANLCHCPFTVESCILNGANIRWGKVGSTTSSLSAKSSKRRQKIATNVQQLPPSTGFRGNKIVAAEMLHKQFIARGSRFLKHSTVRLYHATLSSIYLLAPLRCVALDRCRNSTIVLGPIESTLTLTDCEDCLIIAAARRVVVWSSRRCTLHLLCATRPLLLQQPSITTSTAAAGTNDPHSCPPSPLSGVTRGHNYLGNEDIVFAPFHTTYPELRHHLEKAALNPTVNLWGKPLLFGNDFWRSGLNQCQSNGIWGLLPPDNFFPFNIPLAPLMANEEGGGVAQYVDIGGAIPSAVGMCLKQKACDVCRGVIVDCGRDGDSPNGDFDMSEEDSDSVIKRATLLVPLPPVYAEAVNKRRAAYETWQKTIQRADLTEDENAYFAKCIETQFQAWLVESGMLEELKVLDSASTASKERRLRRPEIGTEEVNCATTPSSFPSRSLHQH</sequence>
<dbReference type="InterPro" id="IPR017901">
    <property type="entry name" value="C-CAP_CF_C-like"/>
</dbReference>
<evidence type="ECO:0000313" key="4">
    <source>
        <dbReference type="Proteomes" id="UP001651158"/>
    </source>
</evidence>
<reference evidence="3 4" key="1">
    <citation type="journal article" date="2022" name="Front. Cell. Infect. Microbiol.">
        <title>The Genomes of Two Strains of Taenia crassiceps the Animal Model for the Study of Human Cysticercosis.</title>
        <authorList>
            <person name="Bobes R.J."/>
            <person name="Estrada K."/>
            <person name="Rios-Valencia D.G."/>
            <person name="Calderon-Gallegos A."/>
            <person name="de la Torre P."/>
            <person name="Carrero J.C."/>
            <person name="Sanchez-Flores A."/>
            <person name="Laclette J.P."/>
        </authorList>
    </citation>
    <scope>NUCLEOTIDE SEQUENCE [LARGE SCALE GENOMIC DNA]</scope>
    <source>
        <strain evidence="3">WFUcys</strain>
    </source>
</reference>
<dbReference type="Proteomes" id="UP001651158">
    <property type="component" value="Unassembled WGS sequence"/>
</dbReference>
<protein>
    <submittedName>
        <fullName evidence="3">TBCC domain-containing protein 1</fullName>
    </submittedName>
</protein>
<organism evidence="3 4">
    <name type="scientific">Taenia crassiceps</name>
    <dbReference type="NCBI Taxonomy" id="6207"/>
    <lineage>
        <taxon>Eukaryota</taxon>
        <taxon>Metazoa</taxon>
        <taxon>Spiralia</taxon>
        <taxon>Lophotrochozoa</taxon>
        <taxon>Platyhelminthes</taxon>
        <taxon>Cestoda</taxon>
        <taxon>Eucestoda</taxon>
        <taxon>Cyclophyllidea</taxon>
        <taxon>Taeniidae</taxon>
        <taxon>Taenia</taxon>
    </lineage>
</organism>
<gene>
    <name evidence="3" type="ORF">TcWFU_009673</name>
</gene>
<comment type="caution">
    <text evidence="3">The sequence shown here is derived from an EMBL/GenBank/DDBJ whole genome shotgun (WGS) entry which is preliminary data.</text>
</comment>
<name>A0ABR4QI53_9CEST</name>
<dbReference type="Pfam" id="PF07986">
    <property type="entry name" value="TBCC"/>
    <property type="match status" value="1"/>
</dbReference>
<evidence type="ECO:0000256" key="1">
    <source>
        <dbReference type="ARBA" id="ARBA00008848"/>
    </source>
</evidence>
<dbReference type="PANTHER" id="PTHR16052:SF0">
    <property type="entry name" value="TBCC DOMAIN-CONTAINING PROTEIN 1"/>
    <property type="match status" value="1"/>
</dbReference>
<dbReference type="InterPro" id="IPR016098">
    <property type="entry name" value="CAP/MinC_C"/>
</dbReference>
<dbReference type="InterPro" id="IPR012945">
    <property type="entry name" value="Tubulin-bd_cofactor_C_dom"/>
</dbReference>
<accession>A0ABR4QI53</accession>
<comment type="similarity">
    <text evidence="1">Belongs to the TBCC family.</text>
</comment>
<dbReference type="PROSITE" id="PS51329">
    <property type="entry name" value="C_CAP_COFACTOR_C"/>
    <property type="match status" value="1"/>
</dbReference>
<dbReference type="PANTHER" id="PTHR16052">
    <property type="entry name" value="TBCC DOMAIN-CONTAINING PROTEIN 1"/>
    <property type="match status" value="1"/>
</dbReference>
<feature type="domain" description="C-CAP/cofactor C-like" evidence="2">
    <location>
        <begin position="184"/>
        <end position="354"/>
    </location>
</feature>
<dbReference type="InterPro" id="IPR039589">
    <property type="entry name" value="TBCC1"/>
</dbReference>